<dbReference type="RefSeq" id="WP_088812789.1">
    <property type="nucleotide sequence ID" value="NZ_FYEX01000001.1"/>
</dbReference>
<dbReference type="InterPro" id="IPR057666">
    <property type="entry name" value="DrpA_SLOG"/>
</dbReference>
<evidence type="ECO:0000313" key="3">
    <source>
        <dbReference type="EMBL" id="SNC63673.1"/>
    </source>
</evidence>
<dbReference type="PANTHER" id="PTHR43022:SF1">
    <property type="entry name" value="PROTEIN SMF"/>
    <property type="match status" value="1"/>
</dbReference>
<dbReference type="SUPFAM" id="SSF102405">
    <property type="entry name" value="MCP/YpsA-like"/>
    <property type="match status" value="1"/>
</dbReference>
<dbReference type="OrthoDB" id="9785707at2"/>
<dbReference type="NCBIfam" id="TIGR00732">
    <property type="entry name" value="dprA"/>
    <property type="match status" value="1"/>
</dbReference>
<comment type="similarity">
    <text evidence="1">Belongs to the DprA/Smf family.</text>
</comment>
<dbReference type="Gene3D" id="3.40.50.450">
    <property type="match status" value="1"/>
</dbReference>
<proteinExistence type="inferred from homology"/>
<evidence type="ECO:0000256" key="1">
    <source>
        <dbReference type="ARBA" id="ARBA00006525"/>
    </source>
</evidence>
<dbReference type="EMBL" id="FYEX01000001">
    <property type="protein sequence ID" value="SNC63673.1"/>
    <property type="molecule type" value="Genomic_DNA"/>
</dbReference>
<dbReference type="PANTHER" id="PTHR43022">
    <property type="entry name" value="PROTEIN SMF"/>
    <property type="match status" value="1"/>
</dbReference>
<gene>
    <name evidence="3" type="ORF">SAMN06295916_0936</name>
</gene>
<dbReference type="Proteomes" id="UP000197215">
    <property type="component" value="Unassembled WGS sequence"/>
</dbReference>
<dbReference type="Pfam" id="PF02481">
    <property type="entry name" value="DNA_processg_A"/>
    <property type="match status" value="1"/>
</dbReference>
<feature type="domain" description="Smf/DprA SLOG" evidence="2">
    <location>
        <begin position="9"/>
        <end position="216"/>
    </location>
</feature>
<dbReference type="InterPro" id="IPR003488">
    <property type="entry name" value="DprA"/>
</dbReference>
<keyword evidence="4" id="KW-1185">Reference proteome</keyword>
<sequence length="226" mass="24536">MLPIISINQKHPYYPSRLLDLSDAPKEIYCLGNIKALKMPSVAIVGSRKASNQGLKYARTFSQALANQGFCIVSGLAEGIDAAAHLGALESNHPIPTIAVCGTSLDKCYPNKNRALFQQINQMGLLISEYPVGTATKPFFFPQRNRLIAALSLGTLVVEAAIKSGSLITAKCANELGREVFAIPNSISRPSSAGCHHLIKDGAKLTEKPSDIVDEMRFFLKTWSYK</sequence>
<protein>
    <submittedName>
        <fullName evidence="3">DNA processing protein</fullName>
    </submittedName>
</protein>
<evidence type="ECO:0000259" key="2">
    <source>
        <dbReference type="Pfam" id="PF02481"/>
    </source>
</evidence>
<dbReference type="GO" id="GO:0009294">
    <property type="term" value="P:DNA-mediated transformation"/>
    <property type="evidence" value="ECO:0007669"/>
    <property type="project" value="InterPro"/>
</dbReference>
<organism evidence="3 4">
    <name type="scientific">Polynucleobacter victoriensis</name>
    <dbReference type="NCBI Taxonomy" id="2049319"/>
    <lineage>
        <taxon>Bacteria</taxon>
        <taxon>Pseudomonadati</taxon>
        <taxon>Pseudomonadota</taxon>
        <taxon>Betaproteobacteria</taxon>
        <taxon>Burkholderiales</taxon>
        <taxon>Burkholderiaceae</taxon>
        <taxon>Polynucleobacter</taxon>
    </lineage>
</organism>
<name>A0A212TCB3_9BURK</name>
<evidence type="ECO:0000313" key="4">
    <source>
        <dbReference type="Proteomes" id="UP000197215"/>
    </source>
</evidence>
<accession>A0A212TCB3</accession>
<dbReference type="AlphaFoldDB" id="A0A212TCB3"/>
<reference evidence="3 4" key="1">
    <citation type="submission" date="2017-06" db="EMBL/GenBank/DDBJ databases">
        <authorList>
            <person name="Kim H.J."/>
            <person name="Triplett B.A."/>
        </authorList>
    </citation>
    <scope>NUCLEOTIDE SEQUENCE [LARGE SCALE GENOMIC DNA]</scope>
    <source>
        <strain evidence="3 4">MWH-VicM1</strain>
    </source>
</reference>